<comment type="caution">
    <text evidence="2">The sequence shown here is derived from an EMBL/GenBank/DDBJ whole genome shotgun (WGS) entry which is preliminary data.</text>
</comment>
<evidence type="ECO:0008006" key="4">
    <source>
        <dbReference type="Google" id="ProtNLM"/>
    </source>
</evidence>
<dbReference type="Proteomes" id="UP001386437">
    <property type="component" value="Unassembled WGS sequence"/>
</dbReference>
<gene>
    <name evidence="2" type="ORF">H3V53_37480</name>
</gene>
<sequence>MSVSDDVGNLFRRFGGDAGKYQEVARDDDAKHAALRWPLLNALDIAHTGPVPEAGRAVSGAHAQRETSVAHDTRAADASNAATDAGASKPVRPPLFARGHRHTSMPPPVAPTQAGASRFSAPPAAASSEDRANAAANAASMSTACAVETAARAAQASPVQTPPASAVRMQPAFVAPVAQMPPLSSASSMPPVIPVSPQPAADVPPAASPFATPQREARTTQGQPFARASIEHPFAQSARTVPPTPASQQGGSILAGLFSDKRAAQHELAGHPQSKNLATLFARLSRGTAAPARSLRDSLRSRSKTDGDA</sequence>
<name>A0ABU8J4K7_9BURK</name>
<dbReference type="NCBIfam" id="NF040718">
    <property type="entry name" value="BcsP_of_Ic"/>
    <property type="match status" value="1"/>
</dbReference>
<dbReference type="RefSeq" id="WP_336602210.1">
    <property type="nucleotide sequence ID" value="NZ_JACFYJ010000121.1"/>
</dbReference>
<evidence type="ECO:0000256" key="1">
    <source>
        <dbReference type="SAM" id="MobiDB-lite"/>
    </source>
</evidence>
<accession>A0ABU8J4K7</accession>
<dbReference type="EMBL" id="JACFYJ010000121">
    <property type="protein sequence ID" value="MEI6002600.1"/>
    <property type="molecule type" value="Genomic_DNA"/>
</dbReference>
<evidence type="ECO:0000313" key="3">
    <source>
        <dbReference type="Proteomes" id="UP001386437"/>
    </source>
</evidence>
<feature type="compositionally biased region" description="Low complexity" evidence="1">
    <location>
        <begin position="114"/>
        <end position="133"/>
    </location>
</feature>
<dbReference type="Pfam" id="PF10945">
    <property type="entry name" value="CBP_BcsR"/>
    <property type="match status" value="1"/>
</dbReference>
<keyword evidence="3" id="KW-1185">Reference proteome</keyword>
<evidence type="ECO:0000313" key="2">
    <source>
        <dbReference type="EMBL" id="MEI6002600.1"/>
    </source>
</evidence>
<proteinExistence type="predicted"/>
<organism evidence="2 3">
    <name type="scientific">Paraburkholderia bengalensis</name>
    <dbReference type="NCBI Taxonomy" id="2747562"/>
    <lineage>
        <taxon>Bacteria</taxon>
        <taxon>Pseudomonadati</taxon>
        <taxon>Pseudomonadota</taxon>
        <taxon>Betaproteobacteria</taxon>
        <taxon>Burkholderiales</taxon>
        <taxon>Burkholderiaceae</taxon>
        <taxon>Paraburkholderia</taxon>
    </lineage>
</organism>
<dbReference type="InterPro" id="IPR024487">
    <property type="entry name" value="CBP_BcsR"/>
</dbReference>
<feature type="compositionally biased region" description="Basic and acidic residues" evidence="1">
    <location>
        <begin position="63"/>
        <end position="75"/>
    </location>
</feature>
<protein>
    <recommendedName>
        <fullName evidence="4">Cellulose biosynthesis protein BcsR</fullName>
    </recommendedName>
</protein>
<feature type="region of interest" description="Disordered" evidence="1">
    <location>
        <begin position="286"/>
        <end position="309"/>
    </location>
</feature>
<feature type="compositionally biased region" description="Low complexity" evidence="1">
    <location>
        <begin position="76"/>
        <end position="87"/>
    </location>
</feature>
<feature type="region of interest" description="Disordered" evidence="1">
    <location>
        <begin position="196"/>
        <end position="223"/>
    </location>
</feature>
<feature type="compositionally biased region" description="Basic and acidic residues" evidence="1">
    <location>
        <begin position="294"/>
        <end position="309"/>
    </location>
</feature>
<feature type="region of interest" description="Disordered" evidence="1">
    <location>
        <begin position="54"/>
        <end position="133"/>
    </location>
</feature>
<reference evidence="2 3" key="1">
    <citation type="journal article" date="2022" name="Arch. Microbiol.">
        <title>Paraburkholderia bengalensis sp. nov. isolated from roots of Oryza sativa, IR64.</title>
        <authorList>
            <person name="Nag P."/>
            <person name="Mondal N."/>
            <person name="Sarkar J."/>
            <person name="Das S."/>
        </authorList>
    </citation>
    <scope>NUCLEOTIDE SEQUENCE [LARGE SCALE GENOMIC DNA]</scope>
    <source>
        <strain evidence="2 3">IR64_4_BI</strain>
    </source>
</reference>